<proteinExistence type="predicted"/>
<accession>A0A4Y2NLV8</accession>
<name>A0A4Y2NLV8_ARAVE</name>
<keyword evidence="2" id="KW-1185">Reference proteome</keyword>
<evidence type="ECO:0000313" key="1">
    <source>
        <dbReference type="EMBL" id="GBN39834.1"/>
    </source>
</evidence>
<organism evidence="1 2">
    <name type="scientific">Araneus ventricosus</name>
    <name type="common">Orbweaver spider</name>
    <name type="synonym">Epeira ventricosa</name>
    <dbReference type="NCBI Taxonomy" id="182803"/>
    <lineage>
        <taxon>Eukaryota</taxon>
        <taxon>Metazoa</taxon>
        <taxon>Ecdysozoa</taxon>
        <taxon>Arthropoda</taxon>
        <taxon>Chelicerata</taxon>
        <taxon>Arachnida</taxon>
        <taxon>Araneae</taxon>
        <taxon>Araneomorphae</taxon>
        <taxon>Entelegynae</taxon>
        <taxon>Araneoidea</taxon>
        <taxon>Araneidae</taxon>
        <taxon>Araneus</taxon>
    </lineage>
</organism>
<comment type="caution">
    <text evidence="1">The sequence shown here is derived from an EMBL/GenBank/DDBJ whole genome shotgun (WGS) entry which is preliminary data.</text>
</comment>
<reference evidence="1 2" key="1">
    <citation type="journal article" date="2019" name="Sci. Rep.">
        <title>Orb-weaving spider Araneus ventricosus genome elucidates the spidroin gene catalogue.</title>
        <authorList>
            <person name="Kono N."/>
            <person name="Nakamura H."/>
            <person name="Ohtoshi R."/>
            <person name="Moran D.A.P."/>
            <person name="Shinohara A."/>
            <person name="Yoshida Y."/>
            <person name="Fujiwara M."/>
            <person name="Mori M."/>
            <person name="Tomita M."/>
            <person name="Arakawa K."/>
        </authorList>
    </citation>
    <scope>NUCLEOTIDE SEQUENCE [LARGE SCALE GENOMIC DNA]</scope>
</reference>
<dbReference type="EMBL" id="BGPR01009410">
    <property type="protein sequence ID" value="GBN39834.1"/>
    <property type="molecule type" value="Genomic_DNA"/>
</dbReference>
<evidence type="ECO:0000313" key="2">
    <source>
        <dbReference type="Proteomes" id="UP000499080"/>
    </source>
</evidence>
<dbReference type="AlphaFoldDB" id="A0A4Y2NLV8"/>
<gene>
    <name evidence="1" type="ORF">AVEN_217073_1</name>
</gene>
<dbReference type="Proteomes" id="UP000499080">
    <property type="component" value="Unassembled WGS sequence"/>
</dbReference>
<protein>
    <submittedName>
        <fullName evidence="1">Uncharacterized protein</fullName>
    </submittedName>
</protein>
<sequence>MDRCLPTCTDLATPVHQSIYSATYPHHIDSTAGFSPLHHHRLLPSSPAPHCSSASRHHYPVNTSTHLPSSCSLVFYQFISRPSSSPYSHLYIIIKTEPQQISTALPQKMPTAYQQAPHKRHNGQSSVSFHRLSSPPLQPASTVSIPASLLCRNFKLGPILFMQKEKYPERA</sequence>